<proteinExistence type="predicted"/>
<comment type="caution">
    <text evidence="1">The sequence shown here is derived from an EMBL/GenBank/DDBJ whole genome shotgun (WGS) entry which is preliminary data.</text>
</comment>
<name>A0A8H3F2P9_9LECA</name>
<reference evidence="1" key="1">
    <citation type="submission" date="2021-03" db="EMBL/GenBank/DDBJ databases">
        <authorList>
            <person name="Tagirdzhanova G."/>
        </authorList>
    </citation>
    <scope>NUCLEOTIDE SEQUENCE</scope>
</reference>
<dbReference type="EMBL" id="CAJPDR010000097">
    <property type="protein sequence ID" value="CAF9917101.1"/>
    <property type="molecule type" value="Genomic_DNA"/>
</dbReference>
<dbReference type="OrthoDB" id="1077582at2759"/>
<evidence type="ECO:0000313" key="1">
    <source>
        <dbReference type="EMBL" id="CAF9917101.1"/>
    </source>
</evidence>
<dbReference type="AlphaFoldDB" id="A0A8H3F2P9"/>
<evidence type="ECO:0000313" key="2">
    <source>
        <dbReference type="Proteomes" id="UP000664203"/>
    </source>
</evidence>
<organism evidence="1 2">
    <name type="scientific">Alectoria fallacina</name>
    <dbReference type="NCBI Taxonomy" id="1903189"/>
    <lineage>
        <taxon>Eukaryota</taxon>
        <taxon>Fungi</taxon>
        <taxon>Dikarya</taxon>
        <taxon>Ascomycota</taxon>
        <taxon>Pezizomycotina</taxon>
        <taxon>Lecanoromycetes</taxon>
        <taxon>OSLEUM clade</taxon>
        <taxon>Lecanoromycetidae</taxon>
        <taxon>Lecanorales</taxon>
        <taxon>Lecanorineae</taxon>
        <taxon>Parmeliaceae</taxon>
        <taxon>Alectoria</taxon>
    </lineage>
</organism>
<protein>
    <submittedName>
        <fullName evidence="1">Uncharacterized protein</fullName>
    </submittedName>
</protein>
<sequence>MAALAPIACLRASGFLSAVAVKAPQKDNLGLIGLSISLALLAFRRVTDITSCAEMSSLLGFFLLLWISQIVKLLALDNTIPPLDWKVTYRTLFDFRGIGTENQQVEISHDNPDINVTVSSGKQESRITTSSSKNSQHRIFLLKRLTSAVIILLLNHCYTTTYSLLLHLSYADFHSSKQSYLRSLRIVTARETAIRGWLVLHFVWSSWASLTATHDLLAFAHVAVGIDEPED</sequence>
<accession>A0A8H3F2P9</accession>
<dbReference type="Proteomes" id="UP000664203">
    <property type="component" value="Unassembled WGS sequence"/>
</dbReference>
<keyword evidence="2" id="KW-1185">Reference proteome</keyword>
<gene>
    <name evidence="1" type="ORF">ALECFALPRED_011038</name>
</gene>